<sequence>MNEQLLHDALLERLRTCSDSVMLALDQNGYEDRSLLKRLAPYYLFSEWKRNYPGCSGRGNVKLNHYELNAKVAGIFKEYRSFLETGYDLVFYQQKETVLIAVFHEYCYYIEENHKKEFADLIEQYGGEDCFGDIQPEIPDFEALETI</sequence>
<dbReference type="EMBL" id="JACRYT010000021">
    <property type="protein sequence ID" value="MBC6680926.1"/>
    <property type="molecule type" value="Genomic_DNA"/>
</dbReference>
<keyword evidence="2" id="KW-1185">Reference proteome</keyword>
<name>A0A923NKS3_9FIRM</name>
<proteinExistence type="predicted"/>
<dbReference type="RefSeq" id="WP_187304021.1">
    <property type="nucleotide sequence ID" value="NZ_JACRYT010000021.1"/>
</dbReference>
<accession>A0A923NKS3</accession>
<organism evidence="1 2">
    <name type="scientific">Zhenpiania hominis</name>
    <dbReference type="NCBI Taxonomy" id="2763644"/>
    <lineage>
        <taxon>Bacteria</taxon>
        <taxon>Bacillati</taxon>
        <taxon>Bacillota</taxon>
        <taxon>Clostridia</taxon>
        <taxon>Peptostreptococcales</taxon>
        <taxon>Anaerovoracaceae</taxon>
        <taxon>Zhenpiania</taxon>
    </lineage>
</organism>
<comment type="caution">
    <text evidence="1">The sequence shown here is derived from an EMBL/GenBank/DDBJ whole genome shotgun (WGS) entry which is preliminary data.</text>
</comment>
<protein>
    <submittedName>
        <fullName evidence="1">Uncharacterized protein</fullName>
    </submittedName>
</protein>
<dbReference type="Proteomes" id="UP000602647">
    <property type="component" value="Unassembled WGS sequence"/>
</dbReference>
<evidence type="ECO:0000313" key="1">
    <source>
        <dbReference type="EMBL" id="MBC6680926.1"/>
    </source>
</evidence>
<reference evidence="1" key="1">
    <citation type="submission" date="2020-08" db="EMBL/GenBank/DDBJ databases">
        <title>Genome public.</title>
        <authorList>
            <person name="Liu C."/>
            <person name="Sun Q."/>
        </authorList>
    </citation>
    <scope>NUCLEOTIDE SEQUENCE</scope>
    <source>
        <strain evidence="1">BX12</strain>
    </source>
</reference>
<gene>
    <name evidence="1" type="ORF">H9L42_13955</name>
</gene>
<evidence type="ECO:0000313" key="2">
    <source>
        <dbReference type="Proteomes" id="UP000602647"/>
    </source>
</evidence>
<dbReference type="AlphaFoldDB" id="A0A923NKS3"/>